<proteinExistence type="predicted"/>
<evidence type="ECO:0000313" key="1">
    <source>
        <dbReference type="EMBL" id="GIO51467.1"/>
    </source>
</evidence>
<gene>
    <name evidence="1" type="ORF">J34TS1_62320</name>
</gene>
<reference evidence="1 2" key="1">
    <citation type="submission" date="2021-03" db="EMBL/GenBank/DDBJ databases">
        <title>Antimicrobial resistance genes in bacteria isolated from Japanese honey, and their potential for conferring macrolide and lincosamide resistance in the American foulbrood pathogen Paenibacillus larvae.</title>
        <authorList>
            <person name="Okamoto M."/>
            <person name="Kumagai M."/>
            <person name="Kanamori H."/>
            <person name="Takamatsu D."/>
        </authorList>
    </citation>
    <scope>NUCLEOTIDE SEQUENCE [LARGE SCALE GENOMIC DNA]</scope>
    <source>
        <strain evidence="1 2">J34TS1</strain>
    </source>
</reference>
<comment type="caution">
    <text evidence="1">The sequence shown here is derived from an EMBL/GenBank/DDBJ whole genome shotgun (WGS) entry which is preliminary data.</text>
</comment>
<accession>A0A919YHT5</accession>
<dbReference type="RefSeq" id="WP_237100196.1">
    <property type="nucleotide sequence ID" value="NZ_AP025343.1"/>
</dbReference>
<dbReference type="Proteomes" id="UP000682811">
    <property type="component" value="Unassembled WGS sequence"/>
</dbReference>
<organism evidence="1 2">
    <name type="scientific">Paenibacillus azoreducens</name>
    <dbReference type="NCBI Taxonomy" id="116718"/>
    <lineage>
        <taxon>Bacteria</taxon>
        <taxon>Bacillati</taxon>
        <taxon>Bacillota</taxon>
        <taxon>Bacilli</taxon>
        <taxon>Bacillales</taxon>
        <taxon>Paenibacillaceae</taxon>
        <taxon>Paenibacillus</taxon>
    </lineage>
</organism>
<keyword evidence="2" id="KW-1185">Reference proteome</keyword>
<sequence length="187" mass="21443">MITLEFSLSKTLGVLIALILMFAYPLYQQAQRQDTLSQIVVHSAVTEFVDAARTKGYITPVMYTDLTRKLGATGNQYDIKMEHLHKKYHPVYTDPADPTSFKNSFATYFDGHYTDEIMKRLFPDNALGLEDNNRRYLMAEGDFFTVKAKNINRTMATVLQDFFLNGNTGDNTRIYMPYGGMVLNEDY</sequence>
<dbReference type="AlphaFoldDB" id="A0A919YHT5"/>
<name>A0A919YHT5_9BACL</name>
<evidence type="ECO:0000313" key="2">
    <source>
        <dbReference type="Proteomes" id="UP000682811"/>
    </source>
</evidence>
<dbReference type="EMBL" id="BORT01000054">
    <property type="protein sequence ID" value="GIO51467.1"/>
    <property type="molecule type" value="Genomic_DNA"/>
</dbReference>
<protein>
    <submittedName>
        <fullName evidence="1">Uncharacterized protein</fullName>
    </submittedName>
</protein>